<organism evidence="4 5">
    <name type="scientific">Sorangium cellulosum</name>
    <name type="common">Polyangium cellulosum</name>
    <dbReference type="NCBI Taxonomy" id="56"/>
    <lineage>
        <taxon>Bacteria</taxon>
        <taxon>Pseudomonadati</taxon>
        <taxon>Myxococcota</taxon>
        <taxon>Polyangia</taxon>
        <taxon>Polyangiales</taxon>
        <taxon>Polyangiaceae</taxon>
        <taxon>Sorangium</taxon>
    </lineage>
</organism>
<name>A0A4P2Q058_SORCE</name>
<dbReference type="RefSeq" id="WP_242516228.1">
    <property type="nucleotide sequence ID" value="NZ_CP012670.1"/>
</dbReference>
<sequence>MEPRMQREGADCQTPGDEVTALRARVAELERELAEARAALSAESPVEPASLLDRIGAARSSSVYAALLDAIPAMVFFKDRHHRYLIVNKAYAAHYQLPVEKIIGKRDEDIFVEETARSYHDNDEDIMSTGIPRLNVELQYRREDGTDGWTLENNVPYRDAEGRVVGMAGVVIDMTDRKRAEEALRRAEDDLLATQERLLATIATLSAPVLPIDEGILVLPIVGNISTMRSAQIMEALLHGVERHDADFVIIDLTGVPLIDSAVARHLLRAVQAVSLLGAQCVLAGISAGTAQSLVHTGDALAELIIRRDLRAAVRYAMARRSAMTRRLQTALG</sequence>
<dbReference type="Gene3D" id="3.30.750.24">
    <property type="entry name" value="STAS domain"/>
    <property type="match status" value="1"/>
</dbReference>
<evidence type="ECO:0000313" key="5">
    <source>
        <dbReference type="Proteomes" id="UP000295781"/>
    </source>
</evidence>
<dbReference type="SMART" id="SM00086">
    <property type="entry name" value="PAC"/>
    <property type="match status" value="1"/>
</dbReference>
<dbReference type="NCBIfam" id="TIGR00229">
    <property type="entry name" value="sensory_box"/>
    <property type="match status" value="1"/>
</dbReference>
<accession>A0A4P2Q058</accession>
<dbReference type="Pfam" id="PF01740">
    <property type="entry name" value="STAS"/>
    <property type="match status" value="1"/>
</dbReference>
<dbReference type="InterPro" id="IPR035965">
    <property type="entry name" value="PAS-like_dom_sf"/>
</dbReference>
<dbReference type="Proteomes" id="UP000295781">
    <property type="component" value="Chromosome"/>
</dbReference>
<evidence type="ECO:0000313" key="4">
    <source>
        <dbReference type="EMBL" id="AUX22584.1"/>
    </source>
</evidence>
<dbReference type="SUPFAM" id="SSF52091">
    <property type="entry name" value="SpoIIaa-like"/>
    <property type="match status" value="1"/>
</dbReference>
<dbReference type="Gene3D" id="3.30.450.20">
    <property type="entry name" value="PAS domain"/>
    <property type="match status" value="1"/>
</dbReference>
<gene>
    <name evidence="4" type="ORF">SOCEGT47_030880</name>
</gene>
<dbReference type="SUPFAM" id="SSF55785">
    <property type="entry name" value="PYP-like sensor domain (PAS domain)"/>
    <property type="match status" value="1"/>
</dbReference>
<dbReference type="AlphaFoldDB" id="A0A4P2Q058"/>
<feature type="domain" description="PAC" evidence="2">
    <location>
        <begin position="134"/>
        <end position="186"/>
    </location>
</feature>
<dbReference type="PROSITE" id="PS50113">
    <property type="entry name" value="PAC"/>
    <property type="match status" value="1"/>
</dbReference>
<proteinExistence type="predicted"/>
<dbReference type="InterPro" id="IPR051932">
    <property type="entry name" value="Bact_StressResp_Reg"/>
</dbReference>
<dbReference type="CDD" id="cd07041">
    <property type="entry name" value="STAS_RsbR_RsbS_like"/>
    <property type="match status" value="1"/>
</dbReference>
<dbReference type="InterPro" id="IPR013656">
    <property type="entry name" value="PAS_4"/>
</dbReference>
<evidence type="ECO:0000259" key="2">
    <source>
        <dbReference type="PROSITE" id="PS50113"/>
    </source>
</evidence>
<dbReference type="InterPro" id="IPR002645">
    <property type="entry name" value="STAS_dom"/>
</dbReference>
<dbReference type="InterPro" id="IPR001610">
    <property type="entry name" value="PAC"/>
</dbReference>
<evidence type="ECO:0000256" key="1">
    <source>
        <dbReference type="ARBA" id="ARBA00022553"/>
    </source>
</evidence>
<protein>
    <submittedName>
        <fullName evidence="4">Anti-anti sigma factor protein</fullName>
    </submittedName>
</protein>
<dbReference type="PANTHER" id="PTHR33745">
    <property type="entry name" value="RSBT ANTAGONIST PROTEIN RSBS-RELATED"/>
    <property type="match status" value="1"/>
</dbReference>
<dbReference type="InterPro" id="IPR036513">
    <property type="entry name" value="STAS_dom_sf"/>
</dbReference>
<evidence type="ECO:0000259" key="3">
    <source>
        <dbReference type="PROSITE" id="PS50801"/>
    </source>
</evidence>
<dbReference type="InterPro" id="IPR000700">
    <property type="entry name" value="PAS-assoc_C"/>
</dbReference>
<dbReference type="EMBL" id="CP012670">
    <property type="protein sequence ID" value="AUX22584.1"/>
    <property type="molecule type" value="Genomic_DNA"/>
</dbReference>
<dbReference type="InterPro" id="IPR000014">
    <property type="entry name" value="PAS"/>
</dbReference>
<dbReference type="PANTHER" id="PTHR33745:SF3">
    <property type="entry name" value="RSBT CO-ANTAGONIST PROTEIN RSBRC"/>
    <property type="match status" value="1"/>
</dbReference>
<dbReference type="CDD" id="cd00130">
    <property type="entry name" value="PAS"/>
    <property type="match status" value="1"/>
</dbReference>
<dbReference type="PROSITE" id="PS50801">
    <property type="entry name" value="STAS"/>
    <property type="match status" value="1"/>
</dbReference>
<feature type="domain" description="STAS" evidence="3">
    <location>
        <begin position="206"/>
        <end position="317"/>
    </location>
</feature>
<dbReference type="Pfam" id="PF08448">
    <property type="entry name" value="PAS_4"/>
    <property type="match status" value="1"/>
</dbReference>
<reference evidence="4 5" key="1">
    <citation type="submission" date="2015-09" db="EMBL/GenBank/DDBJ databases">
        <title>Sorangium comparison.</title>
        <authorList>
            <person name="Zaburannyi N."/>
            <person name="Bunk B."/>
            <person name="Overmann J."/>
            <person name="Mueller R."/>
        </authorList>
    </citation>
    <scope>NUCLEOTIDE SEQUENCE [LARGE SCALE GENOMIC DNA]</scope>
    <source>
        <strain evidence="4 5">So ceGT47</strain>
    </source>
</reference>
<keyword evidence="1" id="KW-0597">Phosphoprotein</keyword>